<protein>
    <submittedName>
        <fullName evidence="1">Uncharacterized protein</fullName>
    </submittedName>
</protein>
<evidence type="ECO:0000313" key="1">
    <source>
        <dbReference type="EMBL" id="GMR50786.1"/>
    </source>
</evidence>
<sequence>MGSAKKRRSDERLVCVAANVPPLIEYRDVYVSYSSSLNVSVASLKDVSDGGIYRIPLSSLGAGSATRVHYQNTAGFMNFSDAFKRTIDQVNINLYLKEGERIGARLEQLWLLLCTLQPNVHKVVIRLSDPEEHLLEVGERIGGTMVYDDTQFFDVAKVTRMCVAFERLELHVKCNAIPAENVGRLIEFFETFIVPRRLTIYISEFKLFLDSISVTENDGRFKTLNAKVKVHQFGRFVTLRIGQVRIQFEDEFQALEFRNCD</sequence>
<reference evidence="2" key="1">
    <citation type="submission" date="2022-10" db="EMBL/GenBank/DDBJ databases">
        <title>Genome assembly of Pristionchus species.</title>
        <authorList>
            <person name="Yoshida K."/>
            <person name="Sommer R.J."/>
        </authorList>
    </citation>
    <scope>NUCLEOTIDE SEQUENCE [LARGE SCALE GENOMIC DNA]</scope>
    <source>
        <strain evidence="2">RS5460</strain>
    </source>
</reference>
<dbReference type="EMBL" id="BTRK01000004">
    <property type="protein sequence ID" value="GMR50786.1"/>
    <property type="molecule type" value="Genomic_DNA"/>
</dbReference>
<name>A0AAN5CUC2_9BILA</name>
<accession>A0AAN5CUC2</accession>
<comment type="caution">
    <text evidence="1">The sequence shown here is derived from an EMBL/GenBank/DDBJ whole genome shotgun (WGS) entry which is preliminary data.</text>
</comment>
<organism evidence="1 2">
    <name type="scientific">Pristionchus mayeri</name>
    <dbReference type="NCBI Taxonomy" id="1317129"/>
    <lineage>
        <taxon>Eukaryota</taxon>
        <taxon>Metazoa</taxon>
        <taxon>Ecdysozoa</taxon>
        <taxon>Nematoda</taxon>
        <taxon>Chromadorea</taxon>
        <taxon>Rhabditida</taxon>
        <taxon>Rhabditina</taxon>
        <taxon>Diplogasteromorpha</taxon>
        <taxon>Diplogasteroidea</taxon>
        <taxon>Neodiplogasteridae</taxon>
        <taxon>Pristionchus</taxon>
    </lineage>
</organism>
<keyword evidence="2" id="KW-1185">Reference proteome</keyword>
<evidence type="ECO:0000313" key="2">
    <source>
        <dbReference type="Proteomes" id="UP001328107"/>
    </source>
</evidence>
<gene>
    <name evidence="1" type="ORF">PMAYCL1PPCAC_20981</name>
</gene>
<dbReference type="AlphaFoldDB" id="A0AAN5CUC2"/>
<dbReference type="Proteomes" id="UP001328107">
    <property type="component" value="Unassembled WGS sequence"/>
</dbReference>
<proteinExistence type="predicted"/>